<reference evidence="2 3" key="1">
    <citation type="submission" date="2020-08" db="EMBL/GenBank/DDBJ databases">
        <title>Genomic Encyclopedia of Type Strains, Phase IV (KMG-IV): sequencing the most valuable type-strain genomes for metagenomic binning, comparative biology and taxonomic classification.</title>
        <authorList>
            <person name="Goeker M."/>
        </authorList>
    </citation>
    <scope>NUCLEOTIDE SEQUENCE [LARGE SCALE GENOMIC DNA]</scope>
    <source>
        <strain evidence="2 3">DSM 22548</strain>
    </source>
</reference>
<dbReference type="Proteomes" id="UP000541425">
    <property type="component" value="Unassembled WGS sequence"/>
</dbReference>
<dbReference type="EMBL" id="JACICA010000002">
    <property type="protein sequence ID" value="MBB3702168.1"/>
    <property type="molecule type" value="Genomic_DNA"/>
</dbReference>
<name>A0A7W5UDQ6_9BACT</name>
<organism evidence="2 3">
    <name type="scientific">Alloprevotella rava</name>
    <dbReference type="NCBI Taxonomy" id="671218"/>
    <lineage>
        <taxon>Bacteria</taxon>
        <taxon>Pseudomonadati</taxon>
        <taxon>Bacteroidota</taxon>
        <taxon>Bacteroidia</taxon>
        <taxon>Bacteroidales</taxon>
        <taxon>Prevotellaceae</taxon>
        <taxon>Alloprevotella</taxon>
    </lineage>
</organism>
<protein>
    <submittedName>
        <fullName evidence="2">Uncharacterized protein</fullName>
    </submittedName>
</protein>
<evidence type="ECO:0000256" key="1">
    <source>
        <dbReference type="SAM" id="MobiDB-lite"/>
    </source>
</evidence>
<comment type="caution">
    <text evidence="2">The sequence shown here is derived from an EMBL/GenBank/DDBJ whole genome shotgun (WGS) entry which is preliminary data.</text>
</comment>
<proteinExistence type="predicted"/>
<accession>A0A7W5UDQ6</accession>
<feature type="region of interest" description="Disordered" evidence="1">
    <location>
        <begin position="1"/>
        <end position="20"/>
    </location>
</feature>
<dbReference type="AlphaFoldDB" id="A0A7W5UDQ6"/>
<sequence>MGKKLQSILHHNRYKDSQNHIKKSSGQYLLAL</sequence>
<gene>
    <name evidence="2" type="ORF">FHS60_000621</name>
</gene>
<evidence type="ECO:0000313" key="2">
    <source>
        <dbReference type="EMBL" id="MBB3702168.1"/>
    </source>
</evidence>
<evidence type="ECO:0000313" key="3">
    <source>
        <dbReference type="Proteomes" id="UP000541425"/>
    </source>
</evidence>